<dbReference type="Proteomes" id="UP000001396">
    <property type="component" value="Unassembled WGS sequence"/>
</dbReference>
<protein>
    <submittedName>
        <fullName evidence="3">Type I phosphodiesterase/nucleotide pyrophosphatase family protein</fullName>
    </submittedName>
</protein>
<dbReference type="InterPro" id="IPR002591">
    <property type="entry name" value="Phosphodiest/P_Trfase"/>
</dbReference>
<gene>
    <name evidence="3" type="ORF">PPL_05133</name>
</gene>
<dbReference type="PANTHER" id="PTHR10151">
    <property type="entry name" value="ECTONUCLEOTIDE PYROPHOSPHATASE/PHOSPHODIESTERASE"/>
    <property type="match status" value="1"/>
</dbReference>
<dbReference type="InParanoid" id="D3B9I9"/>
<dbReference type="CDD" id="cd16018">
    <property type="entry name" value="Enpp"/>
    <property type="match status" value="1"/>
</dbReference>
<keyword evidence="2" id="KW-0472">Membrane</keyword>
<evidence type="ECO:0000256" key="2">
    <source>
        <dbReference type="SAM" id="Phobius"/>
    </source>
</evidence>
<dbReference type="STRING" id="670386.D3B9I9"/>
<dbReference type="Gene3D" id="3.40.720.10">
    <property type="entry name" value="Alkaline Phosphatase, subunit A"/>
    <property type="match status" value="1"/>
</dbReference>
<reference evidence="3 4" key="1">
    <citation type="journal article" date="2011" name="Genome Res.">
        <title>Phylogeny-wide analysis of social amoeba genomes highlights ancient origins for complex intercellular communication.</title>
        <authorList>
            <person name="Heidel A.J."/>
            <person name="Lawal H.M."/>
            <person name="Felder M."/>
            <person name="Schilde C."/>
            <person name="Helps N.R."/>
            <person name="Tunggal B."/>
            <person name="Rivero F."/>
            <person name="John U."/>
            <person name="Schleicher M."/>
            <person name="Eichinger L."/>
            <person name="Platzer M."/>
            <person name="Noegel A.A."/>
            <person name="Schaap P."/>
            <person name="Gloeckner G."/>
        </authorList>
    </citation>
    <scope>NUCLEOTIDE SEQUENCE [LARGE SCALE GENOMIC DNA]</scope>
    <source>
        <strain evidence="4">ATCC 26659 / Pp 5 / PN500</strain>
    </source>
</reference>
<dbReference type="SUPFAM" id="SSF53649">
    <property type="entry name" value="Alkaline phosphatase-like"/>
    <property type="match status" value="1"/>
</dbReference>
<feature type="compositionally biased region" description="Low complexity" evidence="1">
    <location>
        <begin position="1"/>
        <end position="47"/>
    </location>
</feature>
<keyword evidence="2" id="KW-1133">Transmembrane helix</keyword>
<evidence type="ECO:0000256" key="1">
    <source>
        <dbReference type="SAM" id="MobiDB-lite"/>
    </source>
</evidence>
<sequence length="1101" mass="125435">MLNNSNSNNNNHSYDYNGNNNSNSSSGGNGTNNNNINNSNSINNGDGYEMNDFEASRNPFFFSGGEFSPTYSSSILDDYDDEEEDKEDHSFIEVEFLRSPSSRKSSTITYLLNKLSQKRVRMALYTLLIMLVVFVIFFSVFFVLRSHIKDNNDNHVKPPIYNTPRVNPTIVISIDGFRYDYLEWGLTPNIMSLYTGDDAGVRADYMTPQFPSKTFPNHYSIATGLYPENHGIVSNTFYDPVLNETFSRSLTDKKWWWGEPIWESASKSNLNASCYFWPGCAAYVPQYNVSPFKPTPASTVLAQVLSWQLNQKPNLTMAYLYDVDNAAHQTKGGVKSLVVNNTIVEVDNAIGTLLQGLKDNGLYETTNIIILSDHGMTNIIETVDVTQYIDMTATYVPDTTPILSVYENQVGGPQLKEANLPHLNVYLKDEIPDAYRYNSTTRIAPLIAVVDEGYQIILDGSKSYVDYGEHGYNNTLVDMRAIFVAHGPNIVNGKKNFNMPNTEVYNFIAQLMNVTKPAPNNGTSFLVDLIYKPNKPYLSDNDDTKINLFNCNINYLDHIVKQQQQQQYRDQSTTSISYLPWYIDNRYSLFKLKFDNQSFKEILDLLKSNNNNNTLPIDINQLYTPQFSFFLSNNDSSLFSNDNNNNNDITYQIKTITSIDNVINQRLRLNNRYSGVCAHSKANLLTITNQLEIPLKLKFESNIKDIQWNHNNYQCLLIITRNQIKVIEWIDITLNINNYKIVEYKVDNSDNNNDTTINSDTYSFSTIQWCSNDYFIVTDDINIFINNNNNNNDNISLDSLSLSKSNNNNNNNNKSLISILKENNNEDNNNNITTIPNFNRQSQTSLISSMFMIPNDTQNQQPQQLNIINNNNSNEDDKDNDNPKKEQEQQQQQQQSLKSKLYIFRHSNSDNNNNNLSLQTELVSDYKVIDLITFDVKTSTLAIASNQSNQISLYSFACANVNNNNNNLITFQSTITINDSNELPKQQTTSSSTSPIRIKGIQSNDNGIIFILRAIKAESNYNKPNISISSSLKSDYKDLSLLSLSLLNNNNNNQNNNNINNYELLTKIFAKLEKIEILINDQSSRIDRIESKLSTLDNLKK</sequence>
<dbReference type="AlphaFoldDB" id="D3B9I9"/>
<keyword evidence="4" id="KW-1185">Reference proteome</keyword>
<name>D3B9I9_HETP5</name>
<dbReference type="Pfam" id="PF01663">
    <property type="entry name" value="Phosphodiest"/>
    <property type="match status" value="1"/>
</dbReference>
<dbReference type="RefSeq" id="XP_020434018.1">
    <property type="nucleotide sequence ID" value="XM_020576029.1"/>
</dbReference>
<organism evidence="3 4">
    <name type="scientific">Heterostelium pallidum (strain ATCC 26659 / Pp 5 / PN500)</name>
    <name type="common">Cellular slime mold</name>
    <name type="synonym">Polysphondylium pallidum</name>
    <dbReference type="NCBI Taxonomy" id="670386"/>
    <lineage>
        <taxon>Eukaryota</taxon>
        <taxon>Amoebozoa</taxon>
        <taxon>Evosea</taxon>
        <taxon>Eumycetozoa</taxon>
        <taxon>Dictyostelia</taxon>
        <taxon>Acytosteliales</taxon>
        <taxon>Acytosteliaceae</taxon>
        <taxon>Heterostelium</taxon>
    </lineage>
</organism>
<comment type="caution">
    <text evidence="3">The sequence shown here is derived from an EMBL/GenBank/DDBJ whole genome shotgun (WGS) entry which is preliminary data.</text>
</comment>
<proteinExistence type="predicted"/>
<dbReference type="EMBL" id="ADBJ01000022">
    <property type="protein sequence ID" value="EFA81901.1"/>
    <property type="molecule type" value="Genomic_DNA"/>
</dbReference>
<keyword evidence="2" id="KW-0812">Transmembrane</keyword>
<accession>D3B9I9</accession>
<dbReference type="GO" id="GO:0016787">
    <property type="term" value="F:hydrolase activity"/>
    <property type="evidence" value="ECO:0007669"/>
    <property type="project" value="UniProtKB-ARBA"/>
</dbReference>
<feature type="region of interest" description="Disordered" evidence="1">
    <location>
        <begin position="867"/>
        <end position="897"/>
    </location>
</feature>
<feature type="region of interest" description="Disordered" evidence="1">
    <location>
        <begin position="1"/>
        <end position="48"/>
    </location>
</feature>
<feature type="transmembrane region" description="Helical" evidence="2">
    <location>
        <begin position="122"/>
        <end position="144"/>
    </location>
</feature>
<dbReference type="Gene3D" id="3.30.1360.180">
    <property type="match status" value="1"/>
</dbReference>
<evidence type="ECO:0000313" key="3">
    <source>
        <dbReference type="EMBL" id="EFA81901.1"/>
    </source>
</evidence>
<evidence type="ECO:0000313" key="4">
    <source>
        <dbReference type="Proteomes" id="UP000001396"/>
    </source>
</evidence>
<dbReference type="PANTHER" id="PTHR10151:SF120">
    <property type="entry name" value="BIS(5'-ADENOSYL)-TRIPHOSPHATASE"/>
    <property type="match status" value="1"/>
</dbReference>
<dbReference type="GeneID" id="31360619"/>
<dbReference type="InterPro" id="IPR017850">
    <property type="entry name" value="Alkaline_phosphatase_core_sf"/>
</dbReference>